<dbReference type="Gene3D" id="3.20.20.100">
    <property type="entry name" value="NADP-dependent oxidoreductase domain"/>
    <property type="match status" value="1"/>
</dbReference>
<sequence>MRDPAKSETRHGYVMSKYQNGSVIAFREISQSIEIDRNLMSSAIFFLLVGLAIAQGTLPATPPKGTALTDIPILGLGTWQISTNTAEAVSDAIVQGYRHIDAAYIYGNQGGVGQGITDGLRKTGLKREDLWITGKLWSTRHGQEEYGLKETLNQLGLEYLDLFLIHWPVGNSTTRTTYDYIQTWKGMEKLVKPTGGGTRYIGLANFSPSQVDDIMKIATIKPKVHQFELHPYLQQSSFILTNHAHNISITAYSPLGNTNPVYSGSQGGSRQPKILSHTTITSIAKERGCTPAQVVLAWNMARGVSVIPKAAKAEHRKENIETVTKCKLEGGDVEKIGKLDAKLRLSILCGTGDLRAECFRGLDASP</sequence>
<dbReference type="GO" id="GO:0016491">
    <property type="term" value="F:oxidoreductase activity"/>
    <property type="evidence" value="ECO:0007669"/>
    <property type="project" value="UniProtKB-KW"/>
</dbReference>
<keyword evidence="1" id="KW-0560">Oxidoreductase</keyword>
<evidence type="ECO:0000259" key="3">
    <source>
        <dbReference type="Pfam" id="PF00248"/>
    </source>
</evidence>
<dbReference type="AlphaFoldDB" id="A0A9P4NIF3"/>
<dbReference type="PANTHER" id="PTHR11732">
    <property type="entry name" value="ALDO/KETO REDUCTASE"/>
    <property type="match status" value="1"/>
</dbReference>
<name>A0A9P4NIF3_9PEZI</name>
<comment type="caution">
    <text evidence="4">The sequence shown here is derived from an EMBL/GenBank/DDBJ whole genome shotgun (WGS) entry which is preliminary data.</text>
</comment>
<keyword evidence="2" id="KW-0472">Membrane</keyword>
<dbReference type="InterPro" id="IPR020471">
    <property type="entry name" value="AKR"/>
</dbReference>
<dbReference type="SUPFAM" id="SSF51430">
    <property type="entry name" value="NAD(P)-linked oxidoreductase"/>
    <property type="match status" value="1"/>
</dbReference>
<organism evidence="4 5">
    <name type="scientific">Tothia fuscella</name>
    <dbReference type="NCBI Taxonomy" id="1048955"/>
    <lineage>
        <taxon>Eukaryota</taxon>
        <taxon>Fungi</taxon>
        <taxon>Dikarya</taxon>
        <taxon>Ascomycota</taxon>
        <taxon>Pezizomycotina</taxon>
        <taxon>Dothideomycetes</taxon>
        <taxon>Pleosporomycetidae</taxon>
        <taxon>Venturiales</taxon>
        <taxon>Cylindrosympodiaceae</taxon>
        <taxon>Tothia</taxon>
    </lineage>
</organism>
<dbReference type="EMBL" id="MU007092">
    <property type="protein sequence ID" value="KAF2422200.1"/>
    <property type="molecule type" value="Genomic_DNA"/>
</dbReference>
<evidence type="ECO:0000313" key="5">
    <source>
        <dbReference type="Proteomes" id="UP000800235"/>
    </source>
</evidence>
<dbReference type="InterPro" id="IPR018170">
    <property type="entry name" value="Aldo/ket_reductase_CS"/>
</dbReference>
<feature type="domain" description="NADP-dependent oxidoreductase" evidence="3">
    <location>
        <begin position="74"/>
        <end position="339"/>
    </location>
</feature>
<reference evidence="4" key="1">
    <citation type="journal article" date="2020" name="Stud. Mycol.">
        <title>101 Dothideomycetes genomes: a test case for predicting lifestyles and emergence of pathogens.</title>
        <authorList>
            <person name="Haridas S."/>
            <person name="Albert R."/>
            <person name="Binder M."/>
            <person name="Bloem J."/>
            <person name="Labutti K."/>
            <person name="Salamov A."/>
            <person name="Andreopoulos B."/>
            <person name="Baker S."/>
            <person name="Barry K."/>
            <person name="Bills G."/>
            <person name="Bluhm B."/>
            <person name="Cannon C."/>
            <person name="Castanera R."/>
            <person name="Culley D."/>
            <person name="Daum C."/>
            <person name="Ezra D."/>
            <person name="Gonzalez J."/>
            <person name="Henrissat B."/>
            <person name="Kuo A."/>
            <person name="Liang C."/>
            <person name="Lipzen A."/>
            <person name="Lutzoni F."/>
            <person name="Magnuson J."/>
            <person name="Mondo S."/>
            <person name="Nolan M."/>
            <person name="Ohm R."/>
            <person name="Pangilinan J."/>
            <person name="Park H.-J."/>
            <person name="Ramirez L."/>
            <person name="Alfaro M."/>
            <person name="Sun H."/>
            <person name="Tritt A."/>
            <person name="Yoshinaga Y."/>
            <person name="Zwiers L.-H."/>
            <person name="Turgeon B."/>
            <person name="Goodwin S."/>
            <person name="Spatafora J."/>
            <person name="Crous P."/>
            <person name="Grigoriev I."/>
        </authorList>
    </citation>
    <scope>NUCLEOTIDE SEQUENCE</scope>
    <source>
        <strain evidence="4">CBS 130266</strain>
    </source>
</reference>
<evidence type="ECO:0000256" key="2">
    <source>
        <dbReference type="SAM" id="Phobius"/>
    </source>
</evidence>
<dbReference type="OrthoDB" id="416253at2759"/>
<protein>
    <recommendedName>
        <fullName evidence="3">NADP-dependent oxidoreductase domain-containing protein</fullName>
    </recommendedName>
</protein>
<dbReference type="CDD" id="cd19071">
    <property type="entry name" value="AKR_AKR1-5-like"/>
    <property type="match status" value="1"/>
</dbReference>
<feature type="transmembrane region" description="Helical" evidence="2">
    <location>
        <begin position="39"/>
        <end position="58"/>
    </location>
</feature>
<accession>A0A9P4NIF3</accession>
<dbReference type="PRINTS" id="PR00069">
    <property type="entry name" value="ALDKETRDTASE"/>
</dbReference>
<dbReference type="PROSITE" id="PS00798">
    <property type="entry name" value="ALDOKETO_REDUCTASE_1"/>
    <property type="match status" value="1"/>
</dbReference>
<dbReference type="InterPro" id="IPR023210">
    <property type="entry name" value="NADP_OxRdtase_dom"/>
</dbReference>
<proteinExistence type="predicted"/>
<evidence type="ECO:0000256" key="1">
    <source>
        <dbReference type="ARBA" id="ARBA00023002"/>
    </source>
</evidence>
<keyword evidence="2" id="KW-0812">Transmembrane</keyword>
<dbReference type="Pfam" id="PF00248">
    <property type="entry name" value="Aldo_ket_red"/>
    <property type="match status" value="1"/>
</dbReference>
<keyword evidence="2" id="KW-1133">Transmembrane helix</keyword>
<dbReference type="Proteomes" id="UP000800235">
    <property type="component" value="Unassembled WGS sequence"/>
</dbReference>
<keyword evidence="5" id="KW-1185">Reference proteome</keyword>
<dbReference type="InterPro" id="IPR036812">
    <property type="entry name" value="NAD(P)_OxRdtase_dom_sf"/>
</dbReference>
<evidence type="ECO:0000313" key="4">
    <source>
        <dbReference type="EMBL" id="KAF2422200.1"/>
    </source>
</evidence>
<gene>
    <name evidence="4" type="ORF">EJ08DRAFT_682760</name>
</gene>